<dbReference type="Proteomes" id="UP000606786">
    <property type="component" value="Unassembled WGS sequence"/>
</dbReference>
<accession>A0A811UW12</accession>
<keyword evidence="3" id="KW-1185">Reference proteome</keyword>
<proteinExistence type="predicted"/>
<sequence length="114" mass="12730">ELSNKLTVPTTLSALQRKAPDKTLPGISDENPEERLRESLLGKYYANCLSVANRATSCTSTRRCRRCQGKHHTTLHLQTDDPIDTGPWSVQVAEERHLQIACYTHAESTELTPA</sequence>
<evidence type="ECO:0000313" key="3">
    <source>
        <dbReference type="Proteomes" id="UP000606786"/>
    </source>
</evidence>
<evidence type="ECO:0000256" key="1">
    <source>
        <dbReference type="SAM" id="MobiDB-lite"/>
    </source>
</evidence>
<gene>
    <name evidence="2" type="ORF">CCAP1982_LOCUS9751</name>
</gene>
<feature type="non-terminal residue" evidence="2">
    <location>
        <position position="1"/>
    </location>
</feature>
<comment type="caution">
    <text evidence="2">The sequence shown here is derived from an EMBL/GenBank/DDBJ whole genome shotgun (WGS) entry which is preliminary data.</text>
</comment>
<dbReference type="EMBL" id="CAJHJT010000023">
    <property type="protein sequence ID" value="CAD7001253.1"/>
    <property type="molecule type" value="Genomic_DNA"/>
</dbReference>
<evidence type="ECO:0000313" key="2">
    <source>
        <dbReference type="EMBL" id="CAD7001253.1"/>
    </source>
</evidence>
<reference evidence="2" key="1">
    <citation type="submission" date="2020-11" db="EMBL/GenBank/DDBJ databases">
        <authorList>
            <person name="Whitehead M."/>
        </authorList>
    </citation>
    <scope>NUCLEOTIDE SEQUENCE</scope>
    <source>
        <strain evidence="2">EGII</strain>
    </source>
</reference>
<protein>
    <submittedName>
        <fullName evidence="2">(Mediterranean fruit fly) hypothetical protein</fullName>
    </submittedName>
</protein>
<name>A0A811UW12_CERCA</name>
<feature type="region of interest" description="Disordered" evidence="1">
    <location>
        <begin position="1"/>
        <end position="33"/>
    </location>
</feature>
<organism evidence="2 3">
    <name type="scientific">Ceratitis capitata</name>
    <name type="common">Mediterranean fruit fly</name>
    <name type="synonym">Tephritis capitata</name>
    <dbReference type="NCBI Taxonomy" id="7213"/>
    <lineage>
        <taxon>Eukaryota</taxon>
        <taxon>Metazoa</taxon>
        <taxon>Ecdysozoa</taxon>
        <taxon>Arthropoda</taxon>
        <taxon>Hexapoda</taxon>
        <taxon>Insecta</taxon>
        <taxon>Pterygota</taxon>
        <taxon>Neoptera</taxon>
        <taxon>Endopterygota</taxon>
        <taxon>Diptera</taxon>
        <taxon>Brachycera</taxon>
        <taxon>Muscomorpha</taxon>
        <taxon>Tephritoidea</taxon>
        <taxon>Tephritidae</taxon>
        <taxon>Ceratitis</taxon>
        <taxon>Ceratitis</taxon>
    </lineage>
</organism>
<feature type="compositionally biased region" description="Polar residues" evidence="1">
    <location>
        <begin position="1"/>
        <end position="14"/>
    </location>
</feature>
<dbReference type="AlphaFoldDB" id="A0A811UW12"/>